<evidence type="ECO:0000313" key="2">
    <source>
        <dbReference type="Proteomes" id="UP000299102"/>
    </source>
</evidence>
<dbReference type="AlphaFoldDB" id="A0A4C1UV30"/>
<gene>
    <name evidence="1" type="ORF">EVAR_20175_1</name>
</gene>
<dbReference type="Proteomes" id="UP000299102">
    <property type="component" value="Unassembled WGS sequence"/>
</dbReference>
<protein>
    <recommendedName>
        <fullName evidence="3">Histone-lysine N-methyltransferase SETMAR</fullName>
    </recommendedName>
</protein>
<reference evidence="1 2" key="1">
    <citation type="journal article" date="2019" name="Commun. Biol.">
        <title>The bagworm genome reveals a unique fibroin gene that provides high tensile strength.</title>
        <authorList>
            <person name="Kono N."/>
            <person name="Nakamura H."/>
            <person name="Ohtoshi R."/>
            <person name="Tomita M."/>
            <person name="Numata K."/>
            <person name="Arakawa K."/>
        </authorList>
    </citation>
    <scope>NUCLEOTIDE SEQUENCE [LARGE SCALE GENOMIC DNA]</scope>
</reference>
<dbReference type="EMBL" id="BGZK01000225">
    <property type="protein sequence ID" value="GBP29846.1"/>
    <property type="molecule type" value="Genomic_DNA"/>
</dbReference>
<accession>A0A4C1UV30</accession>
<sequence length="247" mass="27962">MSSTAPVACGLIRMGVDSIQYYARSSADLNCLRMRHCAEPVPETKRRTKHPHTNRAQPLRYFRRAMYNGAIRHILGIQRQFIVLLVSCGLSASTPNGVDNAAGRRHRTLETGIKNDTTLSSVFGYPTWQHYCGADIRKWLSGGAACRRGDIDITRVIRGNAVRPNLSAVYLSDELCDDHPSIAVNNKNNTVRRMIGTDRHVTHHEIRSILGMSRIQTILHKHLGMKRLCSRWFPHNLTEAQKTDRVR</sequence>
<evidence type="ECO:0000313" key="1">
    <source>
        <dbReference type="EMBL" id="GBP29846.1"/>
    </source>
</evidence>
<evidence type="ECO:0008006" key="3">
    <source>
        <dbReference type="Google" id="ProtNLM"/>
    </source>
</evidence>
<dbReference type="OrthoDB" id="10017160at2759"/>
<name>A0A4C1UV30_EUMVA</name>
<keyword evidence="2" id="KW-1185">Reference proteome</keyword>
<organism evidence="1 2">
    <name type="scientific">Eumeta variegata</name>
    <name type="common">Bagworm moth</name>
    <name type="synonym">Eumeta japonica</name>
    <dbReference type="NCBI Taxonomy" id="151549"/>
    <lineage>
        <taxon>Eukaryota</taxon>
        <taxon>Metazoa</taxon>
        <taxon>Ecdysozoa</taxon>
        <taxon>Arthropoda</taxon>
        <taxon>Hexapoda</taxon>
        <taxon>Insecta</taxon>
        <taxon>Pterygota</taxon>
        <taxon>Neoptera</taxon>
        <taxon>Endopterygota</taxon>
        <taxon>Lepidoptera</taxon>
        <taxon>Glossata</taxon>
        <taxon>Ditrysia</taxon>
        <taxon>Tineoidea</taxon>
        <taxon>Psychidae</taxon>
        <taxon>Oiketicinae</taxon>
        <taxon>Eumeta</taxon>
    </lineage>
</organism>
<comment type="caution">
    <text evidence="1">The sequence shown here is derived from an EMBL/GenBank/DDBJ whole genome shotgun (WGS) entry which is preliminary data.</text>
</comment>
<proteinExistence type="predicted"/>